<dbReference type="GO" id="GO:0006935">
    <property type="term" value="P:chemotaxis"/>
    <property type="evidence" value="ECO:0007669"/>
    <property type="project" value="UniProtKB-KW"/>
</dbReference>
<proteinExistence type="predicted"/>
<dbReference type="PANTHER" id="PTHR35091">
    <property type="entry name" value="FLAGELLAR PROTEIN FLIL"/>
    <property type="match status" value="1"/>
</dbReference>
<organism evidence="9">
    <name type="scientific">mine drainage metagenome</name>
    <dbReference type="NCBI Taxonomy" id="410659"/>
    <lineage>
        <taxon>unclassified sequences</taxon>
        <taxon>metagenomes</taxon>
        <taxon>ecological metagenomes</taxon>
    </lineage>
</organism>
<dbReference type="PANTHER" id="PTHR35091:SF2">
    <property type="entry name" value="FLAGELLAR PROTEIN FLIL"/>
    <property type="match status" value="1"/>
</dbReference>
<name>A0A1J5RV37_9ZZZZ</name>
<dbReference type="GO" id="GO:0071978">
    <property type="term" value="P:bacterial-type flagellum-dependent swarming motility"/>
    <property type="evidence" value="ECO:0007669"/>
    <property type="project" value="TreeGrafter"/>
</dbReference>
<comment type="subcellular location">
    <subcellularLocation>
        <location evidence="1">Cell membrane</location>
        <topology evidence="1">Single-pass membrane protein</topology>
    </subcellularLocation>
</comment>
<evidence type="ECO:0000313" key="9">
    <source>
        <dbReference type="EMBL" id="OIQ93323.1"/>
    </source>
</evidence>
<keyword evidence="6 8" id="KW-1133">Transmembrane helix</keyword>
<feature type="transmembrane region" description="Helical" evidence="8">
    <location>
        <begin position="21"/>
        <end position="43"/>
    </location>
</feature>
<keyword evidence="9" id="KW-0969">Cilium</keyword>
<dbReference type="AlphaFoldDB" id="A0A1J5RV37"/>
<dbReference type="InterPro" id="IPR005503">
    <property type="entry name" value="FliL"/>
</dbReference>
<keyword evidence="9" id="KW-0966">Cell projection</keyword>
<evidence type="ECO:0000256" key="7">
    <source>
        <dbReference type="ARBA" id="ARBA00023136"/>
    </source>
</evidence>
<protein>
    <submittedName>
        <fullName evidence="9">Flagellar basal body-associated protein FliL</fullName>
    </submittedName>
</protein>
<sequence length="185" mass="20176">MAKAPAKQEEPVAHKAPRKKWLLIIVVVLVVVLALGGGGVWWLRMRQSNAAIEGSASKGVAASNRSDAVPVFVRLEPFTVKLQSDPERSEQYLQMVPELRVLDASIGEKVKLYMPEIRNRILLLLSSKKPSDLSTPQGMEALSAELRSQINQIIDGSPQGAVPAAAKARPDDPVQSVLYTSFIIQ</sequence>
<keyword evidence="2" id="KW-1003">Cell membrane</keyword>
<keyword evidence="7 8" id="KW-0472">Membrane</keyword>
<gene>
    <name evidence="9" type="ORF">GALL_247450</name>
</gene>
<keyword evidence="4 8" id="KW-0812">Transmembrane</keyword>
<keyword evidence="3" id="KW-0145">Chemotaxis</keyword>
<evidence type="ECO:0000256" key="2">
    <source>
        <dbReference type="ARBA" id="ARBA00022475"/>
    </source>
</evidence>
<evidence type="ECO:0000256" key="5">
    <source>
        <dbReference type="ARBA" id="ARBA00022779"/>
    </source>
</evidence>
<comment type="caution">
    <text evidence="9">The sequence shown here is derived from an EMBL/GenBank/DDBJ whole genome shotgun (WGS) entry which is preliminary data.</text>
</comment>
<keyword evidence="5" id="KW-0283">Flagellar rotation</keyword>
<accession>A0A1J5RV37</accession>
<dbReference type="EMBL" id="MLJW01000210">
    <property type="protein sequence ID" value="OIQ93323.1"/>
    <property type="molecule type" value="Genomic_DNA"/>
</dbReference>
<dbReference type="GO" id="GO:0009425">
    <property type="term" value="C:bacterial-type flagellum basal body"/>
    <property type="evidence" value="ECO:0007669"/>
    <property type="project" value="InterPro"/>
</dbReference>
<evidence type="ECO:0000256" key="6">
    <source>
        <dbReference type="ARBA" id="ARBA00022989"/>
    </source>
</evidence>
<evidence type="ECO:0000256" key="3">
    <source>
        <dbReference type="ARBA" id="ARBA00022500"/>
    </source>
</evidence>
<keyword evidence="9" id="KW-0282">Flagellum</keyword>
<evidence type="ECO:0000256" key="4">
    <source>
        <dbReference type="ARBA" id="ARBA00022692"/>
    </source>
</evidence>
<dbReference type="Pfam" id="PF03748">
    <property type="entry name" value="FliL"/>
    <property type="match status" value="1"/>
</dbReference>
<reference evidence="9" key="1">
    <citation type="submission" date="2016-10" db="EMBL/GenBank/DDBJ databases">
        <title>Sequence of Gallionella enrichment culture.</title>
        <authorList>
            <person name="Poehlein A."/>
            <person name="Muehling M."/>
            <person name="Daniel R."/>
        </authorList>
    </citation>
    <scope>NUCLEOTIDE SEQUENCE</scope>
</reference>
<evidence type="ECO:0000256" key="1">
    <source>
        <dbReference type="ARBA" id="ARBA00004162"/>
    </source>
</evidence>
<evidence type="ECO:0000256" key="8">
    <source>
        <dbReference type="SAM" id="Phobius"/>
    </source>
</evidence>
<dbReference type="GO" id="GO:0005886">
    <property type="term" value="C:plasma membrane"/>
    <property type="evidence" value="ECO:0007669"/>
    <property type="project" value="UniProtKB-SubCell"/>
</dbReference>